<evidence type="ECO:0008006" key="3">
    <source>
        <dbReference type="Google" id="ProtNLM"/>
    </source>
</evidence>
<keyword evidence="2" id="KW-1185">Reference proteome</keyword>
<accession>A0ABT1J945</accession>
<sequence>MVRVAAVGAVVLAGVVGGGAGSAGAIAPVAEGPAQPQVNQGYSIPVGAITDLGALPTLGGLGYEVVGLLGGG</sequence>
<gene>
    <name evidence="1" type="ORF">FHR36_006775</name>
</gene>
<evidence type="ECO:0000313" key="1">
    <source>
        <dbReference type="EMBL" id="MCP2313576.1"/>
    </source>
</evidence>
<protein>
    <recommendedName>
        <fullName evidence="3">Secreted protein</fullName>
    </recommendedName>
</protein>
<proteinExistence type="predicted"/>
<comment type="caution">
    <text evidence="1">The sequence shown here is derived from an EMBL/GenBank/DDBJ whole genome shotgun (WGS) entry which is preliminary data.</text>
</comment>
<dbReference type="EMBL" id="JAMZDX010000007">
    <property type="protein sequence ID" value="MCP2313576.1"/>
    <property type="molecule type" value="Genomic_DNA"/>
</dbReference>
<reference evidence="1 2" key="1">
    <citation type="submission" date="2022-06" db="EMBL/GenBank/DDBJ databases">
        <title>Sequencing the genomes of 1000 actinobacteria strains.</title>
        <authorList>
            <person name="Klenk H.-P."/>
        </authorList>
    </citation>
    <scope>NUCLEOTIDE SEQUENCE [LARGE SCALE GENOMIC DNA]</scope>
    <source>
        <strain evidence="1 2">DSM 41656</strain>
    </source>
</reference>
<organism evidence="1 2">
    <name type="scientific">Kitasatospora paracochleata</name>
    <dbReference type="NCBI Taxonomy" id="58354"/>
    <lineage>
        <taxon>Bacteria</taxon>
        <taxon>Bacillati</taxon>
        <taxon>Actinomycetota</taxon>
        <taxon>Actinomycetes</taxon>
        <taxon>Kitasatosporales</taxon>
        <taxon>Streptomycetaceae</taxon>
        <taxon>Kitasatospora</taxon>
    </lineage>
</organism>
<dbReference type="RefSeq" id="WP_253803586.1">
    <property type="nucleotide sequence ID" value="NZ_BAAAUB010000017.1"/>
</dbReference>
<name>A0ABT1J945_9ACTN</name>
<evidence type="ECO:0000313" key="2">
    <source>
        <dbReference type="Proteomes" id="UP001206483"/>
    </source>
</evidence>
<dbReference type="Proteomes" id="UP001206483">
    <property type="component" value="Unassembled WGS sequence"/>
</dbReference>